<accession>A0ABT9P728</accession>
<dbReference type="SUPFAM" id="SSF48452">
    <property type="entry name" value="TPR-like"/>
    <property type="match status" value="1"/>
</dbReference>
<dbReference type="Gene3D" id="1.25.40.10">
    <property type="entry name" value="Tetratricopeptide repeat domain"/>
    <property type="match status" value="2"/>
</dbReference>
<gene>
    <name evidence="1" type="ORF">J2S57_004248</name>
</gene>
<dbReference type="EMBL" id="JAUSQZ010000001">
    <property type="protein sequence ID" value="MDP9828499.1"/>
    <property type="molecule type" value="Genomic_DNA"/>
</dbReference>
<dbReference type="InterPro" id="IPR011990">
    <property type="entry name" value="TPR-like_helical_dom_sf"/>
</dbReference>
<dbReference type="SMART" id="SM00028">
    <property type="entry name" value="TPR"/>
    <property type="match status" value="3"/>
</dbReference>
<protein>
    <submittedName>
        <fullName evidence="1">Tetratricopeptide (TPR) repeat protein</fullName>
    </submittedName>
</protein>
<name>A0ABT9P728_9ACTN</name>
<keyword evidence="2" id="KW-1185">Reference proteome</keyword>
<sequence length="769" mass="81587">MSAARKRLDELLTRIDAAGPGPAGRLLIDEAVTLADAEGLDELGYAARLRLLAAANRDGDTDAQLSAFAWCVGRNQSDPQRFPQRVGEHDLLWFHKHVVGALMGSPLFTLDDVDAALDAMADAYNRAGVGLSGVWQARFQAVFAMGRPDRAAGMLAAAKRLPRDRYSHCAACSRAQEAEHLYATGDDEGGLRLADEVLELDLTCGAEPANTLAHALLPLLRAGRPADARRAHLRGYRAARGNPDNLRMIAQHLRFCAVTGNEARGLEILEQHVRWLSHDGLNARGHLDVLSAAVVLLRAAGRAGAGEQVVTTASAISLEPFFGRRETPWTVNDLMHVAYERAAAIAAAFDARNGNAFHTGLLEADIALLETCHDVPLATRPTLPAAVPIAMEDEGDLRARAALLKAETERRLASDEPGLALTSAQEALNAGLALGDRELSVAAARLASLAATTVGQDDAAVEYCRTAVREAAAGELAGEAAFRLELGAALCRAGEPDEGTLEIEEAIARLRAAGAPAGELAEAHYLLGQALAAQFDGDGARDSYRNAVALASNTGDWAATTRYGMALGTLLFDRRDRDSLNVLAGAVESSRRASDSLSLVKAEHLLGQALAQIAGVEPAEAVLREALREASNPLAGLNPAVVFEHADILDSLARTIGEKEDRLDEAVSTARESADAFRSIHAEPEAGRALVLAASLLTGAGRSGEALPLLRQAEPLLRERPNLLLECLTGLAAAYERLGRTADARATAARVERVRQDQYGDLAFIDDLG</sequence>
<comment type="caution">
    <text evidence="1">The sequence shown here is derived from an EMBL/GenBank/DDBJ whole genome shotgun (WGS) entry which is preliminary data.</text>
</comment>
<dbReference type="Proteomes" id="UP001235712">
    <property type="component" value="Unassembled WGS sequence"/>
</dbReference>
<reference evidence="1 2" key="1">
    <citation type="submission" date="2023-07" db="EMBL/GenBank/DDBJ databases">
        <title>Sequencing the genomes of 1000 actinobacteria strains.</title>
        <authorList>
            <person name="Klenk H.-P."/>
        </authorList>
    </citation>
    <scope>NUCLEOTIDE SEQUENCE [LARGE SCALE GENOMIC DNA]</scope>
    <source>
        <strain evidence="1 2">DSM 44388</strain>
    </source>
</reference>
<dbReference type="RefSeq" id="WP_307245741.1">
    <property type="nucleotide sequence ID" value="NZ_JAUSQZ010000001.1"/>
</dbReference>
<evidence type="ECO:0000313" key="2">
    <source>
        <dbReference type="Proteomes" id="UP001235712"/>
    </source>
</evidence>
<organism evidence="1 2">
    <name type="scientific">Kineosporia succinea</name>
    <dbReference type="NCBI Taxonomy" id="84632"/>
    <lineage>
        <taxon>Bacteria</taxon>
        <taxon>Bacillati</taxon>
        <taxon>Actinomycetota</taxon>
        <taxon>Actinomycetes</taxon>
        <taxon>Kineosporiales</taxon>
        <taxon>Kineosporiaceae</taxon>
        <taxon>Kineosporia</taxon>
    </lineage>
</organism>
<dbReference type="InterPro" id="IPR019734">
    <property type="entry name" value="TPR_rpt"/>
</dbReference>
<evidence type="ECO:0000313" key="1">
    <source>
        <dbReference type="EMBL" id="MDP9828499.1"/>
    </source>
</evidence>
<proteinExistence type="predicted"/>